<dbReference type="EMBL" id="JANQDX010000006">
    <property type="protein sequence ID" value="KAL0922333.1"/>
    <property type="molecule type" value="Genomic_DNA"/>
</dbReference>
<accession>A0ABD0VIH5</accession>
<organism evidence="2 3">
    <name type="scientific">Dendrobium thyrsiflorum</name>
    <name type="common">Pinecone-like raceme dendrobium</name>
    <name type="synonym">Orchid</name>
    <dbReference type="NCBI Taxonomy" id="117978"/>
    <lineage>
        <taxon>Eukaryota</taxon>
        <taxon>Viridiplantae</taxon>
        <taxon>Streptophyta</taxon>
        <taxon>Embryophyta</taxon>
        <taxon>Tracheophyta</taxon>
        <taxon>Spermatophyta</taxon>
        <taxon>Magnoliopsida</taxon>
        <taxon>Liliopsida</taxon>
        <taxon>Asparagales</taxon>
        <taxon>Orchidaceae</taxon>
        <taxon>Epidendroideae</taxon>
        <taxon>Malaxideae</taxon>
        <taxon>Dendrobiinae</taxon>
        <taxon>Dendrobium</taxon>
    </lineage>
</organism>
<comment type="caution">
    <text evidence="2">The sequence shown here is derived from an EMBL/GenBank/DDBJ whole genome shotgun (WGS) entry which is preliminary data.</text>
</comment>
<dbReference type="Proteomes" id="UP001552299">
    <property type="component" value="Unassembled WGS sequence"/>
</dbReference>
<dbReference type="AlphaFoldDB" id="A0ABD0VIH5"/>
<evidence type="ECO:0000313" key="3">
    <source>
        <dbReference type="Proteomes" id="UP001552299"/>
    </source>
</evidence>
<evidence type="ECO:0000313" key="2">
    <source>
        <dbReference type="EMBL" id="KAL0922333.1"/>
    </source>
</evidence>
<keyword evidence="3" id="KW-1185">Reference proteome</keyword>
<name>A0ABD0VIH5_DENTH</name>
<evidence type="ECO:0000256" key="1">
    <source>
        <dbReference type="SAM" id="Coils"/>
    </source>
</evidence>
<proteinExistence type="predicted"/>
<protein>
    <submittedName>
        <fullName evidence="2">Uncharacterized protein</fullName>
    </submittedName>
</protein>
<sequence length="500" mass="55531">MIFVIHIVQYEIQSYRTKCYFLLVTENKISFVPACLDEQDEHVNLKKDHARIDNEYMSLLDEFDDLKKKHDELEKINDEFERDAKILIDENIHSEHLLNIEIIDRLYEKIDRPKYGLIYPEPPIEEPIFFTNASFRALFHEDKAAGGEYLEGEREAAPEPALNPGQNTYQEMIHRFDTMEAHFDQHFDQIEFHMKAQDDQVSNICKIVNVVKDKLSFIEGSVSHNQIDNNGQQRSHDKVNCKLTSSQDECIGHLIGDCRPHLSDAPPTGFTNTSNPVNVDVSGDGNTVGVLDNLDIPAIPFLLTPPPIINGEKNVEFCGKNDEVVKLGPTIANAEFVVEEEAAPLGVVDQLPLGSHVDGEEGAVDLPLTIAGDNREGVNWPMRFIPFLWLPGVWGGGGGGVGAVSASPIAVGDELDSGGLGDDFVEPPLDSIELPLLNVPLVDVPVALISNDAMLAHMAVNLEGSGVDHNDWFDGSISLLVGVMGMIWMDRRMMNMQCIT</sequence>
<keyword evidence="1" id="KW-0175">Coiled coil</keyword>
<feature type="coiled-coil region" evidence="1">
    <location>
        <begin position="49"/>
        <end position="90"/>
    </location>
</feature>
<reference evidence="2 3" key="1">
    <citation type="journal article" date="2024" name="Plant Biotechnol. J.">
        <title>Dendrobium thyrsiflorum genome and its molecular insights into genes involved in important horticultural traits.</title>
        <authorList>
            <person name="Chen B."/>
            <person name="Wang J.Y."/>
            <person name="Zheng P.J."/>
            <person name="Li K.L."/>
            <person name="Liang Y.M."/>
            <person name="Chen X.F."/>
            <person name="Zhang C."/>
            <person name="Zhao X."/>
            <person name="He X."/>
            <person name="Zhang G.Q."/>
            <person name="Liu Z.J."/>
            <person name="Xu Q."/>
        </authorList>
    </citation>
    <scope>NUCLEOTIDE SEQUENCE [LARGE SCALE GENOMIC DNA]</scope>
    <source>
        <strain evidence="2">GZMU011</strain>
    </source>
</reference>
<gene>
    <name evidence="2" type="ORF">M5K25_006309</name>
</gene>